<gene>
    <name evidence="7" type="ORF">C1876_03045</name>
    <name evidence="8" type="ORF">DMP09_15900</name>
</gene>
<feature type="transmembrane region" description="Helical" evidence="5">
    <location>
        <begin position="352"/>
        <end position="371"/>
    </location>
</feature>
<organism evidence="8 10">
    <name type="scientific">Eggerthella sinensis</name>
    <dbReference type="NCBI Taxonomy" id="242230"/>
    <lineage>
        <taxon>Bacteria</taxon>
        <taxon>Bacillati</taxon>
        <taxon>Actinomycetota</taxon>
        <taxon>Coriobacteriia</taxon>
        <taxon>Eggerthellales</taxon>
        <taxon>Eggerthellaceae</taxon>
        <taxon>Eggerthella</taxon>
    </lineage>
</organism>
<dbReference type="InterPro" id="IPR013525">
    <property type="entry name" value="ABC2_TM"/>
</dbReference>
<dbReference type="RefSeq" id="WP_114545253.1">
    <property type="nucleotide sequence ID" value="NZ_CATYHD010000075.1"/>
</dbReference>
<accession>A0A3N0ISY6</accession>
<feature type="transmembrane region" description="Helical" evidence="5">
    <location>
        <begin position="264"/>
        <end position="282"/>
    </location>
</feature>
<dbReference type="Proteomes" id="UP000253817">
    <property type="component" value="Unassembled WGS sequence"/>
</dbReference>
<feature type="domain" description="ABC-2 type transporter transmembrane" evidence="6">
    <location>
        <begin position="14"/>
        <end position="368"/>
    </location>
</feature>
<dbReference type="Proteomes" id="UP000270112">
    <property type="component" value="Unassembled WGS sequence"/>
</dbReference>
<proteinExistence type="predicted"/>
<keyword evidence="9" id="KW-1185">Reference proteome</keyword>
<dbReference type="OrthoDB" id="4571363at2"/>
<dbReference type="GO" id="GO:0140359">
    <property type="term" value="F:ABC-type transporter activity"/>
    <property type="evidence" value="ECO:0007669"/>
    <property type="project" value="InterPro"/>
</dbReference>
<protein>
    <recommendedName>
        <fullName evidence="6">ABC-2 type transporter transmembrane domain-containing protein</fullName>
    </recommendedName>
</protein>
<evidence type="ECO:0000256" key="1">
    <source>
        <dbReference type="ARBA" id="ARBA00004141"/>
    </source>
</evidence>
<evidence type="ECO:0000256" key="5">
    <source>
        <dbReference type="SAM" id="Phobius"/>
    </source>
</evidence>
<evidence type="ECO:0000256" key="3">
    <source>
        <dbReference type="ARBA" id="ARBA00022989"/>
    </source>
</evidence>
<reference evidence="7 9" key="1">
    <citation type="journal article" date="2018" name="Elife">
        <title>Discovery and characterization of a prevalent human gut bacterial enzyme sufficient for the inactivation of a family of plant toxins.</title>
        <authorList>
            <person name="Koppel N."/>
            <person name="Bisanz J.E."/>
            <person name="Pandelia M.E."/>
            <person name="Turnbaugh P.J."/>
            <person name="Balskus E.P."/>
        </authorList>
    </citation>
    <scope>NUCLEOTIDE SEQUENCE [LARGE SCALE GENOMIC DNA]</scope>
    <source>
        <strain evidence="7 9">DSM 16107</strain>
    </source>
</reference>
<dbReference type="PROSITE" id="PS51257">
    <property type="entry name" value="PROKAR_LIPOPROTEIN"/>
    <property type="match status" value="1"/>
</dbReference>
<dbReference type="AlphaFoldDB" id="A0A3N0ISY6"/>
<evidence type="ECO:0000313" key="7">
    <source>
        <dbReference type="EMBL" id="RDB70703.1"/>
    </source>
</evidence>
<feature type="transmembrane region" description="Helical" evidence="5">
    <location>
        <begin position="289"/>
        <end position="310"/>
    </location>
</feature>
<evidence type="ECO:0000256" key="4">
    <source>
        <dbReference type="ARBA" id="ARBA00023136"/>
    </source>
</evidence>
<evidence type="ECO:0000313" key="8">
    <source>
        <dbReference type="EMBL" id="RNM40098.1"/>
    </source>
</evidence>
<sequence length="380" mass="39620">MLEKAKGAKYVVPLVVVALAACLFGLVFYPMANMEMKNLPFAVLSLDEGAQTPQGEMNVGDTLVENMVSSADAEDAPIAWTVLDSQDELDEALENNEFYGALVVPEGYTAAQVAAQMAAAQADPSAAAPAATDVEAPTLEVIVDYAKSPLVAQQMQTSISSLFEQMGATVDVEVIHQGDATDDASASPMSGMMSQQVAIMPLCMAMMICSILVAVVLLPVRKAAKDKRWHAIGVQAAILVAASLVAALCAWCLVTLVAGMDAPAGPSILFFWMAALCVGLLLTGAFDIAVPLGALVALCLFGLGMATGAMPHEALPAFWQDWVVPWAPQNYIGQGVRSILYMGADAWNVGSGPLAITGIVGACLMAIAGFIPKPKKENAA</sequence>
<dbReference type="EMBL" id="PPTT01000004">
    <property type="protein sequence ID" value="RDB70703.1"/>
    <property type="molecule type" value="Genomic_DNA"/>
</dbReference>
<keyword evidence="2 5" id="KW-0812">Transmembrane</keyword>
<keyword evidence="4 5" id="KW-0472">Membrane</keyword>
<evidence type="ECO:0000256" key="2">
    <source>
        <dbReference type="ARBA" id="ARBA00022692"/>
    </source>
</evidence>
<feature type="transmembrane region" description="Helical" evidence="5">
    <location>
        <begin position="12"/>
        <end position="32"/>
    </location>
</feature>
<feature type="transmembrane region" description="Helical" evidence="5">
    <location>
        <begin position="232"/>
        <end position="258"/>
    </location>
</feature>
<comment type="subcellular location">
    <subcellularLocation>
        <location evidence="1">Membrane</location>
        <topology evidence="1">Multi-pass membrane protein</topology>
    </subcellularLocation>
</comment>
<reference evidence="10" key="2">
    <citation type="submission" date="2018-05" db="EMBL/GenBank/DDBJ databases">
        <title>Genome Sequencing of selected type strains of the family Eggerthellaceae.</title>
        <authorList>
            <person name="Danylec N."/>
            <person name="Stoll D.A."/>
            <person name="Doetsch A."/>
            <person name="Huch M."/>
        </authorList>
    </citation>
    <scope>NUCLEOTIDE SEQUENCE [LARGE SCALE GENOMIC DNA]</scope>
    <source>
        <strain evidence="10">DSM 16107</strain>
    </source>
</reference>
<reference evidence="8" key="3">
    <citation type="journal article" date="2019" name="Microbiol. Resour. Announc.">
        <title>Draft Genome Sequences of Type Strains of Gordonibacter faecihominis, Paraeggerthella hongkongensis, Parvibacter caecicola,Slackia equolifaciens, Slackia faecicanis, and Slackia isoflavoniconvertens.</title>
        <authorList>
            <person name="Danylec N."/>
            <person name="Stoll D.A."/>
            <person name="Dotsch A."/>
            <person name="Huch M."/>
        </authorList>
    </citation>
    <scope>NUCLEOTIDE SEQUENCE</scope>
    <source>
        <strain evidence="8">DSM 16107</strain>
    </source>
</reference>
<name>A0A3N0ISY6_9ACTN</name>
<comment type="caution">
    <text evidence="8">The sequence shown here is derived from an EMBL/GenBank/DDBJ whole genome shotgun (WGS) entry which is preliminary data.</text>
</comment>
<keyword evidence="3 5" id="KW-1133">Transmembrane helix</keyword>
<evidence type="ECO:0000313" key="9">
    <source>
        <dbReference type="Proteomes" id="UP000253817"/>
    </source>
</evidence>
<dbReference type="Pfam" id="PF12698">
    <property type="entry name" value="ABC2_membrane_3"/>
    <property type="match status" value="1"/>
</dbReference>
<dbReference type="GO" id="GO:0016020">
    <property type="term" value="C:membrane"/>
    <property type="evidence" value="ECO:0007669"/>
    <property type="project" value="UniProtKB-SubCell"/>
</dbReference>
<evidence type="ECO:0000259" key="6">
    <source>
        <dbReference type="Pfam" id="PF12698"/>
    </source>
</evidence>
<dbReference type="EMBL" id="QICC01000107">
    <property type="protein sequence ID" value="RNM40098.1"/>
    <property type="molecule type" value="Genomic_DNA"/>
</dbReference>
<evidence type="ECO:0000313" key="10">
    <source>
        <dbReference type="Proteomes" id="UP000270112"/>
    </source>
</evidence>
<feature type="transmembrane region" description="Helical" evidence="5">
    <location>
        <begin position="198"/>
        <end position="220"/>
    </location>
</feature>